<dbReference type="InterPro" id="IPR004364">
    <property type="entry name" value="Aa-tRNA-synt_II"/>
</dbReference>
<dbReference type="Pfam" id="PF00152">
    <property type="entry name" value="tRNA-synt_2"/>
    <property type="match status" value="1"/>
</dbReference>
<organism evidence="5 6">
    <name type="scientific">Actinophytocola xinjiangensis</name>
    <dbReference type="NCBI Taxonomy" id="485602"/>
    <lineage>
        <taxon>Bacteria</taxon>
        <taxon>Bacillati</taxon>
        <taxon>Actinomycetota</taxon>
        <taxon>Actinomycetes</taxon>
        <taxon>Pseudonocardiales</taxon>
        <taxon>Pseudonocardiaceae</taxon>
    </lineage>
</organism>
<dbReference type="Gene3D" id="3.30.930.10">
    <property type="entry name" value="Bira Bifunctional Protein, Domain 2"/>
    <property type="match status" value="1"/>
</dbReference>
<dbReference type="GO" id="GO:0005829">
    <property type="term" value="C:cytosol"/>
    <property type="evidence" value="ECO:0007669"/>
    <property type="project" value="TreeGrafter"/>
</dbReference>
<keyword evidence="1" id="KW-0436">Ligase</keyword>
<evidence type="ECO:0000313" key="6">
    <source>
        <dbReference type="Proteomes" id="UP000185696"/>
    </source>
</evidence>
<proteinExistence type="predicted"/>
<evidence type="ECO:0000313" key="5">
    <source>
        <dbReference type="EMBL" id="OLF10598.1"/>
    </source>
</evidence>
<gene>
    <name evidence="5" type="ORF">BLA60_15600</name>
</gene>
<dbReference type="InterPro" id="IPR045864">
    <property type="entry name" value="aa-tRNA-synth_II/BPL/LPL"/>
</dbReference>
<reference evidence="5 6" key="1">
    <citation type="submission" date="2016-12" db="EMBL/GenBank/DDBJ databases">
        <title>The draft genome sequence of Actinophytocola xinjiangensis.</title>
        <authorList>
            <person name="Wang W."/>
            <person name="Yuan L."/>
        </authorList>
    </citation>
    <scope>NUCLEOTIDE SEQUENCE [LARGE SCALE GENOMIC DNA]</scope>
    <source>
        <strain evidence="5 6">CGMCC 4.4663</strain>
    </source>
</reference>
<evidence type="ECO:0000259" key="4">
    <source>
        <dbReference type="PROSITE" id="PS50862"/>
    </source>
</evidence>
<dbReference type="PANTHER" id="PTHR42918:SF6">
    <property type="entry name" value="ELONGATION FACTOR P--(R)-BETA-LYSINE LIGASE"/>
    <property type="match status" value="1"/>
</dbReference>
<dbReference type="PANTHER" id="PTHR42918">
    <property type="entry name" value="LYSYL-TRNA SYNTHETASE"/>
    <property type="match status" value="1"/>
</dbReference>
<accession>A0A7Z0WMV8</accession>
<sequence>MTVDEIAAIDQRLHEVTVTGRLCGGVDQTLLADGPRVIPVTGANAPDHAWVEVTGDWTGDLLVAQRTKVLRAPEQPPTTATELPEAEAIIWPGCLEAIVHNAAMFREIRLFLDGRDFVEVKTPMLQAAPEISFFHQAVTQPMRGTSFYLRTDPEEYLKRYLTAGIEAVYEISTNVRDDADDSTHLTEFQSLEFYRRFMDFQEARELADDLIRHLVRRHSAFGPRPTVINPDRPCARARYADLTKQVTGIDLDAPDCATAAGLAARIRSCGLTVELSGQATTWRRNWLDTLFDDHVLPALDEPTWVTHFPADLAYSYRLDPANPNYALRAELYLPGGMEVAHVYENLTVERELRERYTVRRRHRLDCGLGETVLNESLMGSARIGMPPMGGGAIGMERLLMTLRGDDEIGAGVLFGQEIAKARPGAPRTGEDSST</sequence>
<dbReference type="GO" id="GO:0004824">
    <property type="term" value="F:lysine-tRNA ligase activity"/>
    <property type="evidence" value="ECO:0007669"/>
    <property type="project" value="InterPro"/>
</dbReference>
<name>A0A7Z0WMV8_9PSEU</name>
<dbReference type="EMBL" id="MSIF01000006">
    <property type="protein sequence ID" value="OLF10598.1"/>
    <property type="molecule type" value="Genomic_DNA"/>
</dbReference>
<feature type="domain" description="Aminoacyl-transfer RNA synthetases class-II family profile" evidence="4">
    <location>
        <begin position="104"/>
        <end position="423"/>
    </location>
</feature>
<dbReference type="GO" id="GO:0000049">
    <property type="term" value="F:tRNA binding"/>
    <property type="evidence" value="ECO:0007669"/>
    <property type="project" value="TreeGrafter"/>
</dbReference>
<protein>
    <recommendedName>
        <fullName evidence="4">Aminoacyl-transfer RNA synthetases class-II family profile domain-containing protein</fullName>
    </recommendedName>
</protein>
<dbReference type="GO" id="GO:0006430">
    <property type="term" value="P:lysyl-tRNA aminoacylation"/>
    <property type="evidence" value="ECO:0007669"/>
    <property type="project" value="InterPro"/>
</dbReference>
<keyword evidence="3" id="KW-0067">ATP-binding</keyword>
<keyword evidence="2" id="KW-0547">Nucleotide-binding</keyword>
<dbReference type="InterPro" id="IPR018149">
    <property type="entry name" value="Lys-tRNA-synth_II_C"/>
</dbReference>
<dbReference type="Proteomes" id="UP000185696">
    <property type="component" value="Unassembled WGS sequence"/>
</dbReference>
<dbReference type="SUPFAM" id="SSF55681">
    <property type="entry name" value="Class II aaRS and biotin synthetases"/>
    <property type="match status" value="1"/>
</dbReference>
<dbReference type="InterPro" id="IPR006195">
    <property type="entry name" value="aa-tRNA-synth_II"/>
</dbReference>
<dbReference type="PROSITE" id="PS50862">
    <property type="entry name" value="AA_TRNA_LIGASE_II"/>
    <property type="match status" value="1"/>
</dbReference>
<comment type="caution">
    <text evidence="5">The sequence shown here is derived from an EMBL/GenBank/DDBJ whole genome shotgun (WGS) entry which is preliminary data.</text>
</comment>
<evidence type="ECO:0000256" key="2">
    <source>
        <dbReference type="ARBA" id="ARBA00022741"/>
    </source>
</evidence>
<dbReference type="PRINTS" id="PR00982">
    <property type="entry name" value="TRNASYNTHLYS"/>
</dbReference>
<dbReference type="GO" id="GO:0005524">
    <property type="term" value="F:ATP binding"/>
    <property type="evidence" value="ECO:0007669"/>
    <property type="project" value="UniProtKB-KW"/>
</dbReference>
<dbReference type="AlphaFoldDB" id="A0A7Z0WMV8"/>
<keyword evidence="6" id="KW-1185">Reference proteome</keyword>
<evidence type="ECO:0000256" key="3">
    <source>
        <dbReference type="ARBA" id="ARBA00022840"/>
    </source>
</evidence>
<evidence type="ECO:0000256" key="1">
    <source>
        <dbReference type="ARBA" id="ARBA00022598"/>
    </source>
</evidence>